<dbReference type="PROSITE" id="PS51782">
    <property type="entry name" value="LYSM"/>
    <property type="match status" value="4"/>
</dbReference>
<evidence type="ECO:0000313" key="3">
    <source>
        <dbReference type="EMBL" id="NIJ46061.1"/>
    </source>
</evidence>
<feature type="chain" id="PRO_5047386274" evidence="1">
    <location>
        <begin position="22"/>
        <end position="712"/>
    </location>
</feature>
<dbReference type="SUPFAM" id="SSF54106">
    <property type="entry name" value="LysM domain"/>
    <property type="match status" value="4"/>
</dbReference>
<evidence type="ECO:0000259" key="2">
    <source>
        <dbReference type="PROSITE" id="PS51782"/>
    </source>
</evidence>
<sequence>MIQICKAFSLLFFMISFSLSAQELKEYKVKRGESLKDIAEKFDVSYTALLKANPDIPKKPKKKTLIKIPVRNFKSTKPPKDLRPDASRDYFKFSEQEKDSLAVHKVKAKETLYSLSKQYNISMSNLLKQNPVLAIDGLKIGQELQILTVKKQAPAKQTIKTHTVAAKETLYGISKTYGVSIPDLKKANSVVLSEGLKLGTVLIIPTLSKEEIESDPSKHIIAKGETLYSVSKKYGISVSELLAVNDTVTIDSLVIGSAIQLPSKVIAKVTKSTVAPIYKRSPLTYSYQQGDSIEVVLEELGISKDSLKSINPSFDSILENGGDLLVGLKRTHVLFEDHQWFKDSIVIDKVVNTMIMLPFDFKKNDTLSQEILFANPNGLPSIVSDFYLGASMAIDSLQKQGVKVNLSVVDTEKSVDSIHKNMEVIKAHHPDVIIGPLYTNNAMYVATQFPSVPVYYPIYSQKQNRFRNSNIIKTATNKDLLEKEVLSFIKENRKGQHLIIVGTKQNMTALKNYKSILAKRDKLGAIIENDVSLLTLSKGYISRQEFLSQLKLEQPNWILIVENSNVITADVFNNTGSIPKKDLLDTPVRVLSFEKSDYANKISYETLAKYNYTYGTDEVEYIAVKNKKVEKAYSVKNSALPSEYAIRGFNVTYDAVLRTIKGNSKDVNGASHRYKQAFYYTKNGEQVKENQAVFVNAIENTKEEGLKIIRLR</sequence>
<dbReference type="Pfam" id="PF01476">
    <property type="entry name" value="LysM"/>
    <property type="match status" value="4"/>
</dbReference>
<name>A0ABX0UF55_9FLAO</name>
<dbReference type="SMART" id="SM00257">
    <property type="entry name" value="LysM"/>
    <property type="match status" value="4"/>
</dbReference>
<feature type="domain" description="LysM" evidence="2">
    <location>
        <begin position="25"/>
        <end position="68"/>
    </location>
</feature>
<dbReference type="Proteomes" id="UP000745859">
    <property type="component" value="Unassembled WGS sequence"/>
</dbReference>
<evidence type="ECO:0000313" key="4">
    <source>
        <dbReference type="Proteomes" id="UP000745859"/>
    </source>
</evidence>
<dbReference type="RefSeq" id="WP_167189383.1">
    <property type="nucleotide sequence ID" value="NZ_JAASQL010000004.1"/>
</dbReference>
<accession>A0ABX0UF55</accession>
<protein>
    <submittedName>
        <fullName evidence="3">LysM repeat protein</fullName>
    </submittedName>
</protein>
<dbReference type="EMBL" id="JAASQL010000004">
    <property type="protein sequence ID" value="NIJ46061.1"/>
    <property type="molecule type" value="Genomic_DNA"/>
</dbReference>
<reference evidence="3 4" key="1">
    <citation type="submission" date="2020-03" db="EMBL/GenBank/DDBJ databases">
        <title>Genomic Encyclopedia of Type Strains, Phase IV (KMG-IV): sequencing the most valuable type-strain genomes for metagenomic binning, comparative biology and taxonomic classification.</title>
        <authorList>
            <person name="Goeker M."/>
        </authorList>
    </citation>
    <scope>NUCLEOTIDE SEQUENCE [LARGE SCALE GENOMIC DNA]</scope>
    <source>
        <strain evidence="3 4">DSM 101599</strain>
    </source>
</reference>
<dbReference type="Gene3D" id="3.10.350.10">
    <property type="entry name" value="LysM domain"/>
    <property type="match status" value="4"/>
</dbReference>
<dbReference type="PANTHER" id="PTHR33734:SF22">
    <property type="entry name" value="MEMBRANE-BOUND LYTIC MUREIN TRANSGLYCOSYLASE D"/>
    <property type="match status" value="1"/>
</dbReference>
<dbReference type="PANTHER" id="PTHR33734">
    <property type="entry name" value="LYSM DOMAIN-CONTAINING GPI-ANCHORED PROTEIN 2"/>
    <property type="match status" value="1"/>
</dbReference>
<feature type="signal peptide" evidence="1">
    <location>
        <begin position="1"/>
        <end position="21"/>
    </location>
</feature>
<proteinExistence type="predicted"/>
<dbReference type="CDD" id="cd00118">
    <property type="entry name" value="LysM"/>
    <property type="match status" value="4"/>
</dbReference>
<evidence type="ECO:0000256" key="1">
    <source>
        <dbReference type="SAM" id="SignalP"/>
    </source>
</evidence>
<dbReference type="InterPro" id="IPR036779">
    <property type="entry name" value="LysM_dom_sf"/>
</dbReference>
<organism evidence="3 4">
    <name type="scientific">Wenyingzhuangia heitensis</name>
    <dbReference type="NCBI Taxonomy" id="1487859"/>
    <lineage>
        <taxon>Bacteria</taxon>
        <taxon>Pseudomonadati</taxon>
        <taxon>Bacteroidota</taxon>
        <taxon>Flavobacteriia</taxon>
        <taxon>Flavobacteriales</taxon>
        <taxon>Flavobacteriaceae</taxon>
        <taxon>Wenyingzhuangia</taxon>
    </lineage>
</organism>
<keyword evidence="4" id="KW-1185">Reference proteome</keyword>
<gene>
    <name evidence="3" type="ORF">FHR24_002539</name>
</gene>
<feature type="domain" description="LysM" evidence="2">
    <location>
        <begin position="102"/>
        <end position="146"/>
    </location>
</feature>
<feature type="domain" description="LysM" evidence="2">
    <location>
        <begin position="217"/>
        <end position="261"/>
    </location>
</feature>
<feature type="domain" description="LysM" evidence="2">
    <location>
        <begin position="160"/>
        <end position="204"/>
    </location>
</feature>
<comment type="caution">
    <text evidence="3">The sequence shown here is derived from an EMBL/GenBank/DDBJ whole genome shotgun (WGS) entry which is preliminary data.</text>
</comment>
<dbReference type="InterPro" id="IPR018392">
    <property type="entry name" value="LysM"/>
</dbReference>
<keyword evidence="1" id="KW-0732">Signal</keyword>